<comment type="function">
    <text evidence="4">Catalyzes the deacetylation of 1D-myo-inositol 2-acetamido-2-deoxy-alpha-D-glucopyranoside (GlcNAc-Ins) in the mycothiol biosynthesis pathway.</text>
</comment>
<reference evidence="5 6" key="1">
    <citation type="submission" date="2020-02" db="EMBL/GenBank/DDBJ databases">
        <authorList>
            <person name="Brisse S."/>
        </authorList>
    </citation>
    <scope>NUCLEOTIDE SEQUENCE [LARGE SCALE GENOMIC DNA]</scope>
    <source>
        <strain evidence="5">CIP107547</strain>
    </source>
</reference>
<proteinExistence type="inferred from homology"/>
<dbReference type="RefSeq" id="WP_010934705.1">
    <property type="nucleotide sequence ID" value="NZ_CABVGJ010000003.1"/>
</dbReference>
<evidence type="ECO:0000256" key="4">
    <source>
        <dbReference type="HAMAP-Rule" id="MF_01696"/>
    </source>
</evidence>
<dbReference type="Proteomes" id="UP000480222">
    <property type="component" value="Unassembled WGS sequence"/>
</dbReference>
<dbReference type="GO" id="GO:0035595">
    <property type="term" value="F:N-acetylglucosaminylinositol deacetylase activity"/>
    <property type="evidence" value="ECO:0007669"/>
    <property type="project" value="UniProtKB-EC"/>
</dbReference>
<dbReference type="OrthoDB" id="158614at2"/>
<dbReference type="HAMAP" id="MF_01696">
    <property type="entry name" value="MshB"/>
    <property type="match status" value="1"/>
</dbReference>
<evidence type="ECO:0000313" key="6">
    <source>
        <dbReference type="Proteomes" id="UP000480222"/>
    </source>
</evidence>
<dbReference type="GeneID" id="29423117"/>
<dbReference type="Gene3D" id="3.40.50.10320">
    <property type="entry name" value="LmbE-like"/>
    <property type="match status" value="1"/>
</dbReference>
<dbReference type="InterPro" id="IPR003737">
    <property type="entry name" value="GlcNAc_PI_deacetylase-related"/>
</dbReference>
<gene>
    <name evidence="4" type="primary">mshB</name>
    <name evidence="5" type="ORF">CIP107547_01152</name>
</gene>
<comment type="caution">
    <text evidence="5">The sequence shown here is derived from an EMBL/GenBank/DDBJ whole genome shotgun (WGS) entry which is preliminary data.</text>
</comment>
<dbReference type="PANTHER" id="PTHR12993">
    <property type="entry name" value="N-ACETYLGLUCOSAMINYL-PHOSPHATIDYLINOSITOL DE-N-ACETYLASE-RELATED"/>
    <property type="match status" value="1"/>
</dbReference>
<dbReference type="GO" id="GO:0008270">
    <property type="term" value="F:zinc ion binding"/>
    <property type="evidence" value="ECO:0007669"/>
    <property type="project" value="UniProtKB-UniRule"/>
</dbReference>
<dbReference type="SMR" id="A0A2T1BTV7"/>
<feature type="binding site" evidence="4">
    <location>
        <position position="148"/>
    </location>
    <ligand>
        <name>Zn(2+)</name>
        <dbReference type="ChEBI" id="CHEBI:29105"/>
    </ligand>
</feature>
<keyword evidence="1 4" id="KW-0479">Metal-binding</keyword>
<comment type="catalytic activity">
    <reaction evidence="4">
        <text>1D-myo-inositol 2-acetamido-2-deoxy-alpha-D-glucopyranoside + H2O = 1D-myo-inositol 2-amino-2-deoxy-alpha-D-glucopyranoside + acetate</text>
        <dbReference type="Rhea" id="RHEA:26180"/>
        <dbReference type="ChEBI" id="CHEBI:15377"/>
        <dbReference type="ChEBI" id="CHEBI:30089"/>
        <dbReference type="ChEBI" id="CHEBI:52442"/>
        <dbReference type="ChEBI" id="CHEBI:58886"/>
        <dbReference type="EC" id="3.5.1.103"/>
    </reaction>
</comment>
<comment type="cofactor">
    <cofactor evidence="4">
        <name>Zn(2+)</name>
        <dbReference type="ChEBI" id="CHEBI:29105"/>
    </cofactor>
    <text evidence="4">Binds 1 zinc ion per subunit.</text>
</comment>
<evidence type="ECO:0000256" key="1">
    <source>
        <dbReference type="ARBA" id="ARBA00022723"/>
    </source>
</evidence>
<dbReference type="AlphaFoldDB" id="A0A2T1BTV7"/>
<feature type="binding site" evidence="4">
    <location>
        <position position="18"/>
    </location>
    <ligand>
        <name>Zn(2+)</name>
        <dbReference type="ChEBI" id="CHEBI:29105"/>
    </ligand>
</feature>
<dbReference type="Pfam" id="PF02585">
    <property type="entry name" value="PIG-L"/>
    <property type="match status" value="1"/>
</dbReference>
<dbReference type="GO" id="GO:0010125">
    <property type="term" value="P:mycothiol biosynthetic process"/>
    <property type="evidence" value="ECO:0007669"/>
    <property type="project" value="UniProtKB-UniRule"/>
</dbReference>
<dbReference type="SUPFAM" id="SSF102588">
    <property type="entry name" value="LmbE-like"/>
    <property type="match status" value="1"/>
</dbReference>
<dbReference type="EMBL" id="CADDAV010000015">
    <property type="protein sequence ID" value="CAB0599045.1"/>
    <property type="molecule type" value="Genomic_DNA"/>
</dbReference>
<dbReference type="NCBIfam" id="TIGR03445">
    <property type="entry name" value="mycothiol_MshB"/>
    <property type="match status" value="1"/>
</dbReference>
<feature type="binding site" evidence="4">
    <location>
        <position position="15"/>
    </location>
    <ligand>
        <name>Zn(2+)</name>
        <dbReference type="ChEBI" id="CHEBI:29105"/>
    </ligand>
</feature>
<accession>A0A2T1BTV7</accession>
<dbReference type="InterPro" id="IPR017810">
    <property type="entry name" value="Mycothiol_biosynthesis_MshB"/>
</dbReference>
<name>A0A2T1BTV7_CORDP</name>
<dbReference type="InterPro" id="IPR024078">
    <property type="entry name" value="LmbE-like_dom_sf"/>
</dbReference>
<dbReference type="OMA" id="KVYWNRV"/>
<evidence type="ECO:0000256" key="2">
    <source>
        <dbReference type="ARBA" id="ARBA00022801"/>
    </source>
</evidence>
<keyword evidence="2 4" id="KW-0378">Hydrolase</keyword>
<dbReference type="EC" id="3.5.1.103" evidence="4"/>
<dbReference type="KEGG" id="cdi:DIP0971"/>
<protein>
    <recommendedName>
        <fullName evidence="4">1D-myo-inositol 2-acetamido-2-deoxy-alpha-D-glucopyranoside deacetylase</fullName>
        <shortName evidence="4">GlcNAc-Ins deacetylase</shortName>
        <ecNumber evidence="4">3.5.1.103</ecNumber>
    </recommendedName>
    <alternativeName>
        <fullName evidence="4">N-acetyl-1-D-myo-inositol-2-amino-2-deoxy-alpha-D-glucopyranoside deacetylase</fullName>
    </alternativeName>
</protein>
<organism evidence="5 6">
    <name type="scientific">Corynebacterium diphtheriae</name>
    <dbReference type="NCBI Taxonomy" id="1717"/>
    <lineage>
        <taxon>Bacteria</taxon>
        <taxon>Bacillati</taxon>
        <taxon>Actinomycetota</taxon>
        <taxon>Actinomycetes</taxon>
        <taxon>Mycobacteriales</taxon>
        <taxon>Corynebacteriaceae</taxon>
        <taxon>Corynebacterium</taxon>
    </lineage>
</organism>
<comment type="similarity">
    <text evidence="4">Belongs to the MshB deacetylase family.</text>
</comment>
<keyword evidence="3 4" id="KW-0862">Zinc</keyword>
<evidence type="ECO:0000313" key="5">
    <source>
        <dbReference type="EMBL" id="CAB0599045.1"/>
    </source>
</evidence>
<dbReference type="KEGG" id="cdip:ERS451417_00874"/>
<evidence type="ECO:0000256" key="3">
    <source>
        <dbReference type="ARBA" id="ARBA00022833"/>
    </source>
</evidence>
<dbReference type="PANTHER" id="PTHR12993:SF26">
    <property type="entry name" value="1D-MYO-INOSITOL 2-ACETAMIDO-2-DEOXY-ALPHA-D-GLUCOPYRANOSIDE DEACETYLASE"/>
    <property type="match status" value="1"/>
</dbReference>
<sequence>MRDLIGFKAVAVHAHPDDEAIWTGGLLANLAARGADVTVVTCTLGEEGEVIGEPYQGLTNKNADQLGGFRIHELHKSLSLLGVRGEFLGGAGCWRDSGMIGDPANEHPRAFISSGDKSIEQLTEIFERLQPDLVITYGPDGGYGHPDHIRAHNITHTVAENMDIPRILWAVTPRTELEQGMAAITTLPSGWRRALPGEVACVDHVDLTIALDDHAFAAKAAAMRAHATQLWLADATISDVNPHAAIAGVADPKAAPLVFALSNLIAQPLLDIECYQLGGGTPLTSNDPTEGIR</sequence>